<dbReference type="PANTHER" id="PTHR15959">
    <property type="entry name" value="SYNTAXIN-18"/>
    <property type="match status" value="1"/>
</dbReference>
<keyword evidence="7" id="KW-0175">Coiled coil</keyword>
<comment type="subcellular location">
    <subcellularLocation>
        <location evidence="1">Membrane</location>
        <topology evidence="1">Single-pass type IV membrane protein</topology>
    </subcellularLocation>
</comment>
<evidence type="ECO:0000256" key="8">
    <source>
        <dbReference type="ARBA" id="ARBA00023136"/>
    </source>
</evidence>
<evidence type="ECO:0000256" key="2">
    <source>
        <dbReference type="ARBA" id="ARBA00009063"/>
    </source>
</evidence>
<dbReference type="EMBL" id="MU865048">
    <property type="protein sequence ID" value="KAK4459044.1"/>
    <property type="molecule type" value="Genomic_DNA"/>
</dbReference>
<evidence type="ECO:0000256" key="9">
    <source>
        <dbReference type="SAM" id="MobiDB-lite"/>
    </source>
</evidence>
<keyword evidence="3" id="KW-0813">Transport</keyword>
<dbReference type="GO" id="GO:0031201">
    <property type="term" value="C:SNARE complex"/>
    <property type="evidence" value="ECO:0007669"/>
    <property type="project" value="TreeGrafter"/>
</dbReference>
<evidence type="ECO:0000256" key="4">
    <source>
        <dbReference type="ARBA" id="ARBA00022692"/>
    </source>
</evidence>
<comment type="caution">
    <text evidence="10">The sequence shown here is derived from an EMBL/GenBank/DDBJ whole genome shotgun (WGS) entry which is preliminary data.</text>
</comment>
<evidence type="ECO:0000256" key="5">
    <source>
        <dbReference type="ARBA" id="ARBA00022927"/>
    </source>
</evidence>
<comment type="similarity">
    <text evidence="2">Belongs to the syntaxin family.</text>
</comment>
<dbReference type="PANTHER" id="PTHR15959:SF0">
    <property type="entry name" value="SYNTAXIN-18"/>
    <property type="match status" value="1"/>
</dbReference>
<evidence type="ECO:0000256" key="3">
    <source>
        <dbReference type="ARBA" id="ARBA00022448"/>
    </source>
</evidence>
<sequence length="374" mass="40992">MADLTTTFNTLLKGHEAPPTKPFSADTADEFLKEAYRINSLVARLHTELRSLRQAYLSTAAPRKAHLRNVSSRQPGGGAAAADPQHPVSLTDRDRDEIDANAKMTLRDLNARIRALEDAEQLRQNTETALLARRFSRGLGALGAWAAGGGGIGLAKTREHLVAEAAARQVGAHRESVIWYLRTRLQETARTQQRMMETRLTREMEKNRSVLAKARTPATALAHGNGTVIPPGSHSNKFDGGGGVGVGSGLLPPEESERRRRPLGDDDLTEDQKQMFEKGNQDMLKHYESTLDKVRTAEKSLIEIAELQNLLVGNLTTQSAHIDQLVAESFETTEGIGKGNKELKKSTQRSSPARYTFFAAAGLCTVLVLWDLVI</sequence>
<organism evidence="10 11">
    <name type="scientific">Cladorrhinum samala</name>
    <dbReference type="NCBI Taxonomy" id="585594"/>
    <lineage>
        <taxon>Eukaryota</taxon>
        <taxon>Fungi</taxon>
        <taxon>Dikarya</taxon>
        <taxon>Ascomycota</taxon>
        <taxon>Pezizomycotina</taxon>
        <taxon>Sordariomycetes</taxon>
        <taxon>Sordariomycetidae</taxon>
        <taxon>Sordariales</taxon>
        <taxon>Podosporaceae</taxon>
        <taxon>Cladorrhinum</taxon>
    </lineage>
</organism>
<dbReference type="CDD" id="cd15850">
    <property type="entry name" value="SNARE_syntaxin18"/>
    <property type="match status" value="1"/>
</dbReference>
<dbReference type="AlphaFoldDB" id="A0AAV9HFR4"/>
<dbReference type="GO" id="GO:0005783">
    <property type="term" value="C:endoplasmic reticulum"/>
    <property type="evidence" value="ECO:0007669"/>
    <property type="project" value="TreeGrafter"/>
</dbReference>
<name>A0AAV9HFR4_9PEZI</name>
<evidence type="ECO:0000313" key="10">
    <source>
        <dbReference type="EMBL" id="KAK4459044.1"/>
    </source>
</evidence>
<dbReference type="GO" id="GO:0006890">
    <property type="term" value="P:retrograde vesicle-mediated transport, Golgi to endoplasmic reticulum"/>
    <property type="evidence" value="ECO:0007669"/>
    <property type="project" value="TreeGrafter"/>
</dbReference>
<feature type="compositionally biased region" description="Basic and acidic residues" evidence="9">
    <location>
        <begin position="255"/>
        <end position="270"/>
    </location>
</feature>
<evidence type="ECO:0000256" key="6">
    <source>
        <dbReference type="ARBA" id="ARBA00022989"/>
    </source>
</evidence>
<evidence type="ECO:0000256" key="7">
    <source>
        <dbReference type="ARBA" id="ARBA00023054"/>
    </source>
</evidence>
<evidence type="ECO:0000313" key="11">
    <source>
        <dbReference type="Proteomes" id="UP001321749"/>
    </source>
</evidence>
<keyword evidence="11" id="KW-1185">Reference proteome</keyword>
<proteinExistence type="inferred from homology"/>
<protein>
    <submittedName>
        <fullName evidence="10">Syntaxin-18</fullName>
    </submittedName>
</protein>
<dbReference type="Proteomes" id="UP001321749">
    <property type="component" value="Unassembled WGS sequence"/>
</dbReference>
<reference evidence="10" key="2">
    <citation type="submission" date="2023-06" db="EMBL/GenBank/DDBJ databases">
        <authorList>
            <consortium name="Lawrence Berkeley National Laboratory"/>
            <person name="Mondo S.J."/>
            <person name="Hensen N."/>
            <person name="Bonometti L."/>
            <person name="Westerberg I."/>
            <person name="Brannstrom I.O."/>
            <person name="Guillou S."/>
            <person name="Cros-Aarteil S."/>
            <person name="Calhoun S."/>
            <person name="Haridas S."/>
            <person name="Kuo A."/>
            <person name="Pangilinan J."/>
            <person name="Riley R."/>
            <person name="Labutti K."/>
            <person name="Andreopoulos B."/>
            <person name="Lipzen A."/>
            <person name="Chen C."/>
            <person name="Yanf M."/>
            <person name="Daum C."/>
            <person name="Ng V."/>
            <person name="Clum A."/>
            <person name="Steindorff A."/>
            <person name="Ohm R."/>
            <person name="Martin F."/>
            <person name="Silar P."/>
            <person name="Natvig D."/>
            <person name="Lalanne C."/>
            <person name="Gautier V."/>
            <person name="Ament-Velasquez S.L."/>
            <person name="Kruys A."/>
            <person name="Hutchinson M.I."/>
            <person name="Powell A.J."/>
            <person name="Barry K."/>
            <person name="Miller A.N."/>
            <person name="Grigoriev I.V."/>
            <person name="Debuchy R."/>
            <person name="Gladieux P."/>
            <person name="Thoren M.H."/>
            <person name="Johannesson H."/>
        </authorList>
    </citation>
    <scope>NUCLEOTIDE SEQUENCE</scope>
    <source>
        <strain evidence="10">PSN324</strain>
    </source>
</reference>
<keyword evidence="6" id="KW-1133">Transmembrane helix</keyword>
<keyword evidence="5" id="KW-0653">Protein transport</keyword>
<feature type="region of interest" description="Disordered" evidence="9">
    <location>
        <begin position="63"/>
        <end position="96"/>
    </location>
</feature>
<feature type="region of interest" description="Disordered" evidence="9">
    <location>
        <begin position="217"/>
        <end position="270"/>
    </location>
</feature>
<evidence type="ECO:0000256" key="1">
    <source>
        <dbReference type="ARBA" id="ARBA00004211"/>
    </source>
</evidence>
<keyword evidence="8" id="KW-0472">Membrane</keyword>
<accession>A0AAV9HFR4</accession>
<keyword evidence="4" id="KW-0812">Transmembrane</keyword>
<reference evidence="10" key="1">
    <citation type="journal article" date="2023" name="Mol. Phylogenet. Evol.">
        <title>Genome-scale phylogeny and comparative genomics of the fungal order Sordariales.</title>
        <authorList>
            <person name="Hensen N."/>
            <person name="Bonometti L."/>
            <person name="Westerberg I."/>
            <person name="Brannstrom I.O."/>
            <person name="Guillou S."/>
            <person name="Cros-Aarteil S."/>
            <person name="Calhoun S."/>
            <person name="Haridas S."/>
            <person name="Kuo A."/>
            <person name="Mondo S."/>
            <person name="Pangilinan J."/>
            <person name="Riley R."/>
            <person name="LaButti K."/>
            <person name="Andreopoulos B."/>
            <person name="Lipzen A."/>
            <person name="Chen C."/>
            <person name="Yan M."/>
            <person name="Daum C."/>
            <person name="Ng V."/>
            <person name="Clum A."/>
            <person name="Steindorff A."/>
            <person name="Ohm R.A."/>
            <person name="Martin F."/>
            <person name="Silar P."/>
            <person name="Natvig D.O."/>
            <person name="Lalanne C."/>
            <person name="Gautier V."/>
            <person name="Ament-Velasquez S.L."/>
            <person name="Kruys A."/>
            <person name="Hutchinson M.I."/>
            <person name="Powell A.J."/>
            <person name="Barry K."/>
            <person name="Miller A.N."/>
            <person name="Grigoriev I.V."/>
            <person name="Debuchy R."/>
            <person name="Gladieux P."/>
            <person name="Hiltunen Thoren M."/>
            <person name="Johannesson H."/>
        </authorList>
    </citation>
    <scope>NUCLEOTIDE SEQUENCE</scope>
    <source>
        <strain evidence="10">PSN324</strain>
    </source>
</reference>
<dbReference type="GO" id="GO:0015031">
    <property type="term" value="P:protein transport"/>
    <property type="evidence" value="ECO:0007669"/>
    <property type="project" value="UniProtKB-KW"/>
</dbReference>
<gene>
    <name evidence="10" type="ORF">QBC42DRAFT_312982</name>
</gene>
<feature type="compositionally biased region" description="Gly residues" evidence="9">
    <location>
        <begin position="239"/>
        <end position="248"/>
    </location>
</feature>